<proteinExistence type="predicted"/>
<evidence type="ECO:0000256" key="2">
    <source>
        <dbReference type="ARBA" id="ARBA00022475"/>
    </source>
</evidence>
<evidence type="ECO:0000256" key="5">
    <source>
        <dbReference type="ARBA" id="ARBA00022967"/>
    </source>
</evidence>
<dbReference type="InterPro" id="IPR018449">
    <property type="entry name" value="NIL_domain"/>
</dbReference>
<dbReference type="SMART" id="SM00382">
    <property type="entry name" value="AAA"/>
    <property type="match status" value="1"/>
</dbReference>
<dbReference type="InterPro" id="IPR041701">
    <property type="entry name" value="MetN_ABC"/>
</dbReference>
<dbReference type="Pfam" id="PF00005">
    <property type="entry name" value="ABC_tran"/>
    <property type="match status" value="1"/>
</dbReference>
<dbReference type="GO" id="GO:0005524">
    <property type="term" value="F:ATP binding"/>
    <property type="evidence" value="ECO:0007669"/>
    <property type="project" value="UniProtKB-KW"/>
</dbReference>
<dbReference type="InterPro" id="IPR050086">
    <property type="entry name" value="MetN_ABC_transporter-like"/>
</dbReference>
<keyword evidence="10" id="KW-1185">Reference proteome</keyword>
<protein>
    <submittedName>
        <fullName evidence="9">Methionine ABC transporter ATP-binding protein</fullName>
    </submittedName>
</protein>
<reference evidence="9 10" key="1">
    <citation type="journal article" date="2019" name="Int. J. Syst. Evol. Microbiol.">
        <title>The Global Catalogue of Microorganisms (GCM) 10K type strain sequencing project: providing services to taxonomists for standard genome sequencing and annotation.</title>
        <authorList>
            <consortium name="The Broad Institute Genomics Platform"/>
            <consortium name="The Broad Institute Genome Sequencing Center for Infectious Disease"/>
            <person name="Wu L."/>
            <person name="Ma J."/>
        </authorList>
    </citation>
    <scope>NUCLEOTIDE SEQUENCE [LARGE SCALE GENOMIC DNA]</scope>
    <source>
        <strain evidence="9 10">JCM 16240</strain>
    </source>
</reference>
<dbReference type="Gene3D" id="3.30.70.260">
    <property type="match status" value="1"/>
</dbReference>
<keyword evidence="7" id="KW-0472">Membrane</keyword>
<dbReference type="SMART" id="SM00930">
    <property type="entry name" value="NIL"/>
    <property type="match status" value="1"/>
</dbReference>
<accession>A0ABN0T8Z1</accession>
<name>A0ABN0T8Z1_9BURK</name>
<dbReference type="PANTHER" id="PTHR43166:SF30">
    <property type="entry name" value="METHIONINE IMPORT ATP-BINDING PROTEIN METN"/>
    <property type="match status" value="1"/>
</dbReference>
<evidence type="ECO:0000256" key="4">
    <source>
        <dbReference type="ARBA" id="ARBA00022840"/>
    </source>
</evidence>
<evidence type="ECO:0000313" key="9">
    <source>
        <dbReference type="EMBL" id="GAA0215677.1"/>
    </source>
</evidence>
<dbReference type="InterPro" id="IPR027417">
    <property type="entry name" value="P-loop_NTPase"/>
</dbReference>
<dbReference type="EMBL" id="BAAAFN010000004">
    <property type="protein sequence ID" value="GAA0215677.1"/>
    <property type="molecule type" value="Genomic_DNA"/>
</dbReference>
<keyword evidence="2" id="KW-1003">Cell membrane</keyword>
<dbReference type="Proteomes" id="UP001501176">
    <property type="component" value="Unassembled WGS sequence"/>
</dbReference>
<dbReference type="RefSeq" id="WP_325125667.1">
    <property type="nucleotide sequence ID" value="NZ_BAAAFN010000004.1"/>
</dbReference>
<evidence type="ECO:0000256" key="6">
    <source>
        <dbReference type="ARBA" id="ARBA00022970"/>
    </source>
</evidence>
<comment type="caution">
    <text evidence="9">The sequence shown here is derived from an EMBL/GenBank/DDBJ whole genome shotgun (WGS) entry which is preliminary data.</text>
</comment>
<keyword evidence="1" id="KW-0813">Transport</keyword>
<dbReference type="PROSITE" id="PS50893">
    <property type="entry name" value="ABC_TRANSPORTER_2"/>
    <property type="match status" value="1"/>
</dbReference>
<keyword evidence="6" id="KW-0029">Amino-acid transport</keyword>
<keyword evidence="5" id="KW-1278">Translocase</keyword>
<dbReference type="PROSITE" id="PS00211">
    <property type="entry name" value="ABC_TRANSPORTER_1"/>
    <property type="match status" value="1"/>
</dbReference>
<sequence length="337" mass="36493">MIDLENIRKTYESAGRAVNALVDVNLNIREGEVFGIIGRSGAGKSTLIRMLNLLERPTEGSVRVDGRDITAFSDAQLREYRRSVGMVFQHFNLLRSRTVMDNVCFPLRLSGMPRADREARAREVLNLVGLSDQAHKYPGQLSGGQQQRVGIARALASKPRLLLCDEATSALDPETTQSILRLLGDINQRLGLTIVLITHGMDVIRAVCDRVAVIEGGRIVETGQVLEVFLHPRHDATRALLSESGLDGGEGWRTLAQGVAGRLLRLSFRGDSTATPLLSRLSRDLGLDLSILQGSVGRIKDTPYGQLVVAAEGSGAALEALAPALDAAGVDYEVLRP</sequence>
<dbReference type="InterPro" id="IPR045865">
    <property type="entry name" value="ACT-like_dom_sf"/>
</dbReference>
<dbReference type="SUPFAM" id="SSF55021">
    <property type="entry name" value="ACT-like"/>
    <property type="match status" value="1"/>
</dbReference>
<dbReference type="CDD" id="cd03258">
    <property type="entry name" value="ABC_MetN_methionine_transporter"/>
    <property type="match status" value="1"/>
</dbReference>
<dbReference type="Gene3D" id="3.40.50.300">
    <property type="entry name" value="P-loop containing nucleotide triphosphate hydrolases"/>
    <property type="match status" value="1"/>
</dbReference>
<evidence type="ECO:0000256" key="7">
    <source>
        <dbReference type="ARBA" id="ARBA00023136"/>
    </source>
</evidence>
<dbReference type="InterPro" id="IPR003439">
    <property type="entry name" value="ABC_transporter-like_ATP-bd"/>
</dbReference>
<evidence type="ECO:0000256" key="1">
    <source>
        <dbReference type="ARBA" id="ARBA00022448"/>
    </source>
</evidence>
<feature type="domain" description="ABC transporter" evidence="8">
    <location>
        <begin position="2"/>
        <end position="241"/>
    </location>
</feature>
<organism evidence="9 10">
    <name type="scientific">Castellaniella daejeonensis</name>
    <dbReference type="NCBI Taxonomy" id="659013"/>
    <lineage>
        <taxon>Bacteria</taxon>
        <taxon>Pseudomonadati</taxon>
        <taxon>Pseudomonadota</taxon>
        <taxon>Betaproteobacteria</taxon>
        <taxon>Burkholderiales</taxon>
        <taxon>Alcaligenaceae</taxon>
        <taxon>Castellaniella</taxon>
    </lineage>
</organism>
<gene>
    <name evidence="9" type="ORF">GCM10009125_00810</name>
</gene>
<evidence type="ECO:0000256" key="3">
    <source>
        <dbReference type="ARBA" id="ARBA00022741"/>
    </source>
</evidence>
<keyword evidence="3" id="KW-0547">Nucleotide-binding</keyword>
<evidence type="ECO:0000259" key="8">
    <source>
        <dbReference type="PROSITE" id="PS50893"/>
    </source>
</evidence>
<dbReference type="PANTHER" id="PTHR43166">
    <property type="entry name" value="AMINO ACID IMPORT ATP-BINDING PROTEIN"/>
    <property type="match status" value="1"/>
</dbReference>
<keyword evidence="4 9" id="KW-0067">ATP-binding</keyword>
<dbReference type="InterPro" id="IPR017871">
    <property type="entry name" value="ABC_transporter-like_CS"/>
</dbReference>
<dbReference type="Pfam" id="PF09383">
    <property type="entry name" value="NIL"/>
    <property type="match status" value="1"/>
</dbReference>
<evidence type="ECO:0000313" key="10">
    <source>
        <dbReference type="Proteomes" id="UP001501176"/>
    </source>
</evidence>
<dbReference type="InterPro" id="IPR003593">
    <property type="entry name" value="AAA+_ATPase"/>
</dbReference>
<dbReference type="SUPFAM" id="SSF52540">
    <property type="entry name" value="P-loop containing nucleoside triphosphate hydrolases"/>
    <property type="match status" value="1"/>
</dbReference>